<reference evidence="3" key="1">
    <citation type="submission" date="2021-01" db="EMBL/GenBank/DDBJ databases">
        <authorList>
            <person name="Corre E."/>
            <person name="Pelletier E."/>
            <person name="Niang G."/>
            <person name="Scheremetjew M."/>
            <person name="Finn R."/>
            <person name="Kale V."/>
            <person name="Holt S."/>
            <person name="Cochrane G."/>
            <person name="Meng A."/>
            <person name="Brown T."/>
            <person name="Cohen L."/>
        </authorList>
    </citation>
    <scope>NUCLEOTIDE SEQUENCE</scope>
</reference>
<gene>
    <name evidence="3" type="ORF">NSCI0253_LOCUS12348</name>
</gene>
<evidence type="ECO:0000313" key="3">
    <source>
        <dbReference type="EMBL" id="CAD8838000.1"/>
    </source>
</evidence>
<organism evidence="3">
    <name type="scientific">Noctiluca scintillans</name>
    <name type="common">Sea sparkle</name>
    <name type="synonym">Red tide dinoflagellate</name>
    <dbReference type="NCBI Taxonomy" id="2966"/>
    <lineage>
        <taxon>Eukaryota</taxon>
        <taxon>Sar</taxon>
        <taxon>Alveolata</taxon>
        <taxon>Dinophyceae</taxon>
        <taxon>Noctilucales</taxon>
        <taxon>Noctilucaceae</taxon>
        <taxon>Noctiluca</taxon>
    </lineage>
</organism>
<proteinExistence type="predicted"/>
<feature type="compositionally biased region" description="Basic and acidic residues" evidence="2">
    <location>
        <begin position="267"/>
        <end position="290"/>
    </location>
</feature>
<sequence length="393" mass="43325">MKAFLGLGVRDFETAIAERDSVIGDLQAQLRALQDADQRDFLNDNSDQLGVVIHAKNEVIQELRAELLAEEAVARNVNGSSHSLRTCRADVHAEQTSERNSDVASTGPALVREVQSLQYSLEDKEAYLEALERQVQLHKAESERVNSQAAAKVELCMEVQSLQTTLAERDARVQTQEQQAASQSQEVARLQARLAAQEQTLKHRAVQLAEREDAIDQASKAVGEREAETVFQRHALATRKSELLQLERMLSRGPEDLGRSRSFSSFSDRDGGLQDAVEESKRSAEAMRAERDRALEEAASLAKELASAQAALLPSRPAGWQEERAGLEATISTLTQTMDQIVESLEQAQAESDSMRLRARGLEAQVSELQTEVANRNDRIEALLSQTPGVACS</sequence>
<dbReference type="AlphaFoldDB" id="A0A7S1F1F4"/>
<feature type="region of interest" description="Disordered" evidence="2">
    <location>
        <begin position="254"/>
        <end position="290"/>
    </location>
</feature>
<feature type="coiled-coil region" evidence="1">
    <location>
        <begin position="173"/>
        <end position="200"/>
    </location>
</feature>
<protein>
    <submittedName>
        <fullName evidence="3">Uncharacterized protein</fullName>
    </submittedName>
</protein>
<evidence type="ECO:0000256" key="2">
    <source>
        <dbReference type="SAM" id="MobiDB-lite"/>
    </source>
</evidence>
<name>A0A7S1F1F4_NOCSC</name>
<feature type="coiled-coil region" evidence="1">
    <location>
        <begin position="114"/>
        <end position="148"/>
    </location>
</feature>
<dbReference type="EMBL" id="HBFQ01017707">
    <property type="protein sequence ID" value="CAD8838000.1"/>
    <property type="molecule type" value="Transcribed_RNA"/>
</dbReference>
<keyword evidence="1" id="KW-0175">Coiled coil</keyword>
<accession>A0A7S1F1F4</accession>
<evidence type="ECO:0000256" key="1">
    <source>
        <dbReference type="SAM" id="Coils"/>
    </source>
</evidence>